<gene>
    <name evidence="5" type="ORF">UFOPK2656_01628</name>
    <name evidence="6" type="ORF">UFOPK3099_01415</name>
    <name evidence="7" type="ORF">UFOPK3651_01770</name>
    <name evidence="8" type="ORF">UFOPK3931_01488</name>
    <name evidence="4" type="ORF">UFOPK4189_01817</name>
</gene>
<dbReference type="GO" id="GO:0004301">
    <property type="term" value="F:epoxide hydrolase activity"/>
    <property type="evidence" value="ECO:0007669"/>
    <property type="project" value="TreeGrafter"/>
</dbReference>
<dbReference type="InterPro" id="IPR016292">
    <property type="entry name" value="Epoxide_hydrolase"/>
</dbReference>
<dbReference type="InterPro" id="IPR029058">
    <property type="entry name" value="AB_hydrolase_fold"/>
</dbReference>
<dbReference type="EMBL" id="CAFAAV010000101">
    <property type="protein sequence ID" value="CAB4821593.1"/>
    <property type="molecule type" value="Genomic_DNA"/>
</dbReference>
<dbReference type="EMBL" id="CAFBOL010000035">
    <property type="protein sequence ID" value="CAB4991277.1"/>
    <property type="molecule type" value="Genomic_DNA"/>
</dbReference>
<proteinExistence type="inferred from homology"/>
<dbReference type="PIRSF" id="PIRSF001112">
    <property type="entry name" value="Epoxide_hydrolase"/>
    <property type="match status" value="1"/>
</dbReference>
<evidence type="ECO:0000256" key="2">
    <source>
        <dbReference type="ARBA" id="ARBA00022801"/>
    </source>
</evidence>
<keyword evidence="2" id="KW-0378">Hydrolase</keyword>
<organism evidence="8">
    <name type="scientific">freshwater metagenome</name>
    <dbReference type="NCBI Taxonomy" id="449393"/>
    <lineage>
        <taxon>unclassified sequences</taxon>
        <taxon>metagenomes</taxon>
        <taxon>ecological metagenomes</taxon>
    </lineage>
</organism>
<accession>A0A6J7NDP2</accession>
<evidence type="ECO:0000256" key="1">
    <source>
        <dbReference type="ARBA" id="ARBA00010088"/>
    </source>
</evidence>
<dbReference type="InterPro" id="IPR000073">
    <property type="entry name" value="AB_hydrolase_1"/>
</dbReference>
<name>A0A6J7NDP2_9ZZZZ</name>
<feature type="domain" description="AB hydrolase-1" evidence="3">
    <location>
        <begin position="2"/>
        <end position="103"/>
    </location>
</feature>
<evidence type="ECO:0000313" key="5">
    <source>
        <dbReference type="EMBL" id="CAB4723964.1"/>
    </source>
</evidence>
<dbReference type="PANTHER" id="PTHR21661:SF35">
    <property type="entry name" value="EPOXIDE HYDROLASE"/>
    <property type="match status" value="1"/>
</dbReference>
<evidence type="ECO:0000313" key="4">
    <source>
        <dbReference type="EMBL" id="CAB4364048.1"/>
    </source>
</evidence>
<evidence type="ECO:0000313" key="6">
    <source>
        <dbReference type="EMBL" id="CAB4821593.1"/>
    </source>
</evidence>
<dbReference type="Pfam" id="PF00561">
    <property type="entry name" value="Abhydrolase_1"/>
    <property type="match status" value="1"/>
</dbReference>
<dbReference type="InterPro" id="IPR000639">
    <property type="entry name" value="Epox_hydrolase-like"/>
</dbReference>
<dbReference type="PANTHER" id="PTHR21661">
    <property type="entry name" value="EPOXIDE HYDROLASE 1-RELATED"/>
    <property type="match status" value="1"/>
</dbReference>
<comment type="similarity">
    <text evidence="1">Belongs to the peptidase S33 family.</text>
</comment>
<dbReference type="AlphaFoldDB" id="A0A6J7NDP2"/>
<sequence>MLVHGWPGSVVEFFDVIEPLTNPPDPADAFHVIVPSLPGYGFSGVTTRAGVDVDVIADALDALVTDLGYEQYLVFGGDWGSIIGITLAERHPQHVRAFHQTMVRVPVPAKEVREAIMTDADRVNLERARRNTATGVGYQAIQSTRPQSLTYGLLDSPAGLAAWIGEKFHEWTDHSGPLADAPFGAVPLERLLDNLSVYWFTGTIGSSMRLYYEEIGGSGRAQPRSTNVPYGHTQYPAEIFATPRGFLELALNLEYYAVQPRGGHFPSLEVPELFVPDIRARFRAYL</sequence>
<protein>
    <submittedName>
        <fullName evidence="8">Unannotated protein</fullName>
    </submittedName>
</protein>
<evidence type="ECO:0000259" key="3">
    <source>
        <dbReference type="Pfam" id="PF00561"/>
    </source>
</evidence>
<dbReference type="Gene3D" id="3.40.50.1820">
    <property type="entry name" value="alpha/beta hydrolase"/>
    <property type="match status" value="1"/>
</dbReference>
<dbReference type="EMBL" id="CAFBMT010000009">
    <property type="protein sequence ID" value="CAB4935455.1"/>
    <property type="molecule type" value="Genomic_DNA"/>
</dbReference>
<evidence type="ECO:0000313" key="8">
    <source>
        <dbReference type="EMBL" id="CAB4991277.1"/>
    </source>
</evidence>
<dbReference type="EMBL" id="CAESGF010000009">
    <property type="protein sequence ID" value="CAB4364048.1"/>
    <property type="molecule type" value="Genomic_DNA"/>
</dbReference>
<evidence type="ECO:0000313" key="7">
    <source>
        <dbReference type="EMBL" id="CAB4935455.1"/>
    </source>
</evidence>
<dbReference type="SUPFAM" id="SSF53474">
    <property type="entry name" value="alpha/beta-Hydrolases"/>
    <property type="match status" value="1"/>
</dbReference>
<dbReference type="PRINTS" id="PR00412">
    <property type="entry name" value="EPOXHYDRLASE"/>
</dbReference>
<dbReference type="EMBL" id="CAEZYF010000009">
    <property type="protein sequence ID" value="CAB4723964.1"/>
    <property type="molecule type" value="Genomic_DNA"/>
</dbReference>
<dbReference type="GO" id="GO:0097176">
    <property type="term" value="P:epoxide metabolic process"/>
    <property type="evidence" value="ECO:0007669"/>
    <property type="project" value="TreeGrafter"/>
</dbReference>
<reference evidence="8" key="1">
    <citation type="submission" date="2020-05" db="EMBL/GenBank/DDBJ databases">
        <authorList>
            <person name="Chiriac C."/>
            <person name="Salcher M."/>
            <person name="Ghai R."/>
            <person name="Kavagutti S V."/>
        </authorList>
    </citation>
    <scope>NUCLEOTIDE SEQUENCE</scope>
</reference>